<keyword evidence="5" id="KW-1185">Reference proteome</keyword>
<protein>
    <recommendedName>
        <fullName evidence="2">Cilia- and flagella-associated protein 126</fullName>
    </recommendedName>
</protein>
<evidence type="ECO:0000256" key="1">
    <source>
        <dbReference type="ARBA" id="ARBA00009887"/>
    </source>
</evidence>
<feature type="compositionally biased region" description="Polar residues" evidence="3">
    <location>
        <begin position="272"/>
        <end position="288"/>
    </location>
</feature>
<feature type="region of interest" description="Disordered" evidence="3">
    <location>
        <begin position="60"/>
        <end position="79"/>
    </location>
</feature>
<comment type="caution">
    <text evidence="4">The sequence shown here is derived from an EMBL/GenBank/DDBJ whole genome shotgun (WGS) entry which is preliminary data.</text>
</comment>
<dbReference type="GO" id="GO:0036064">
    <property type="term" value="C:ciliary basal body"/>
    <property type="evidence" value="ECO:0007669"/>
    <property type="project" value="TreeGrafter"/>
</dbReference>
<feature type="region of interest" description="Disordered" evidence="3">
    <location>
        <begin position="183"/>
        <end position="317"/>
    </location>
</feature>
<reference evidence="4" key="2">
    <citation type="journal article" date="2023" name="Science">
        <title>Genomic signatures of disease resistance in endangered staghorn corals.</title>
        <authorList>
            <person name="Vollmer S.V."/>
            <person name="Selwyn J.D."/>
            <person name="Despard B.A."/>
            <person name="Roesel C.L."/>
        </authorList>
    </citation>
    <scope>NUCLEOTIDE SEQUENCE</scope>
    <source>
        <strain evidence="4">K2</strain>
    </source>
</reference>
<feature type="compositionally biased region" description="Polar residues" evidence="3">
    <location>
        <begin position="217"/>
        <end position="232"/>
    </location>
</feature>
<dbReference type="Proteomes" id="UP001249851">
    <property type="component" value="Unassembled WGS sequence"/>
</dbReference>
<evidence type="ECO:0000313" key="4">
    <source>
        <dbReference type="EMBL" id="KAK2573846.1"/>
    </source>
</evidence>
<gene>
    <name evidence="4" type="ORF">P5673_001552</name>
</gene>
<dbReference type="CDD" id="cd23705">
    <property type="entry name" value="Flattop"/>
    <property type="match status" value="1"/>
</dbReference>
<accession>A0AAD9R6S7</accession>
<feature type="compositionally biased region" description="Basic and acidic residues" evidence="3">
    <location>
        <begin position="235"/>
        <end position="252"/>
    </location>
</feature>
<dbReference type="PANTHER" id="PTHR34639">
    <property type="entry name" value="PROTEIN FLATTOP"/>
    <property type="match status" value="1"/>
</dbReference>
<name>A0AAD9R6S7_ACRCE</name>
<dbReference type="GO" id="GO:0044782">
    <property type="term" value="P:cilium organization"/>
    <property type="evidence" value="ECO:0007669"/>
    <property type="project" value="TreeGrafter"/>
</dbReference>
<proteinExistence type="inferred from homology"/>
<dbReference type="Pfam" id="PF22611">
    <property type="entry name" value="CFAP126"/>
    <property type="match status" value="1"/>
</dbReference>
<evidence type="ECO:0000313" key="5">
    <source>
        <dbReference type="Proteomes" id="UP001249851"/>
    </source>
</evidence>
<dbReference type="PANTHER" id="PTHR34639:SF1">
    <property type="entry name" value="PROTEIN FLATTOP"/>
    <property type="match status" value="1"/>
</dbReference>
<sequence length="317" mass="35452">MSSQKPGKAKQKSLLSWVKPQARVEDEKVEESCTAEIPEGSSESSQDYAAVQSVKAVGSQLPLLRDRPNQPRNLSFPSKSYGNRNSDIFEDITEYRLDFTTNSDVEAERELQLNENSVKNNKMSRSSQRYTSLANFTLRQLINLHMYDQAFAAQRLQNWEIPKKFKERPSLLEGFTQPISNDRGHILPGIPRSSKSPWGEFVGTWDMTRPPLKTKTMKTNAKASNAGNTIVAETTGKERIPSPKQDVTEKAKSPAPELEAVRTPREEAKSPRPTSQENQNENPSTPTKLKTPEIAASPAKSPIQEIQPEHSPLPDPS</sequence>
<evidence type="ECO:0000256" key="3">
    <source>
        <dbReference type="SAM" id="MobiDB-lite"/>
    </source>
</evidence>
<feature type="compositionally biased region" description="Polar residues" evidence="3">
    <location>
        <begin position="70"/>
        <end position="79"/>
    </location>
</feature>
<reference evidence="4" key="1">
    <citation type="journal article" date="2023" name="G3 (Bethesda)">
        <title>Whole genome assembly and annotation of the endangered Caribbean coral Acropora cervicornis.</title>
        <authorList>
            <person name="Selwyn J.D."/>
            <person name="Vollmer S.V."/>
        </authorList>
    </citation>
    <scope>NUCLEOTIDE SEQUENCE</scope>
    <source>
        <strain evidence="4">K2</strain>
    </source>
</reference>
<dbReference type="AlphaFoldDB" id="A0AAD9R6S7"/>
<feature type="compositionally biased region" description="Basic and acidic residues" evidence="3">
    <location>
        <begin position="259"/>
        <end position="270"/>
    </location>
</feature>
<feature type="region of interest" description="Disordered" evidence="3">
    <location>
        <begin position="1"/>
        <end position="49"/>
    </location>
</feature>
<dbReference type="InterPro" id="IPR038797">
    <property type="entry name" value="Fltp"/>
</dbReference>
<organism evidence="4 5">
    <name type="scientific">Acropora cervicornis</name>
    <name type="common">Staghorn coral</name>
    <dbReference type="NCBI Taxonomy" id="6130"/>
    <lineage>
        <taxon>Eukaryota</taxon>
        <taxon>Metazoa</taxon>
        <taxon>Cnidaria</taxon>
        <taxon>Anthozoa</taxon>
        <taxon>Hexacorallia</taxon>
        <taxon>Scleractinia</taxon>
        <taxon>Astrocoeniina</taxon>
        <taxon>Acroporidae</taxon>
        <taxon>Acropora</taxon>
    </lineage>
</organism>
<dbReference type="EMBL" id="JARQWQ010000002">
    <property type="protein sequence ID" value="KAK2573846.1"/>
    <property type="molecule type" value="Genomic_DNA"/>
</dbReference>
<evidence type="ECO:0000256" key="2">
    <source>
        <dbReference type="ARBA" id="ARBA00033306"/>
    </source>
</evidence>
<comment type="similarity">
    <text evidence="1">Belongs to the Flattop family.</text>
</comment>